<sequence>IGGSKSQHRSTASARCDDLPDQLEPTGILYSPGWPATYPSHTDCYWRINTTDENHIRLSFASFDTDSDDRLEIWDGNMWFGDLLGAYSGRHRVIPDILSEGTWVSLTFFSDGIDEYDGFEIHWTS</sequence>
<feature type="domain" description="CUB" evidence="3">
    <location>
        <begin position="16"/>
        <end position="125"/>
    </location>
</feature>
<dbReference type="InterPro" id="IPR052129">
    <property type="entry name" value="Spermadhesin-Link_domain"/>
</dbReference>
<comment type="caution">
    <text evidence="4">The sequence shown here is derived from an EMBL/GenBank/DDBJ whole genome shotgun (WGS) entry which is preliminary data.</text>
</comment>
<feature type="non-terminal residue" evidence="4">
    <location>
        <position position="125"/>
    </location>
</feature>
<dbReference type="Proteomes" id="UP001497623">
    <property type="component" value="Unassembled WGS sequence"/>
</dbReference>
<dbReference type="PANTHER" id="PTHR46908">
    <property type="entry name" value="CUBILIN-LIKE PROTEIN"/>
    <property type="match status" value="1"/>
</dbReference>
<dbReference type="InterPro" id="IPR000859">
    <property type="entry name" value="CUB_dom"/>
</dbReference>
<dbReference type="SUPFAM" id="SSF49854">
    <property type="entry name" value="Spermadhesin, CUB domain"/>
    <property type="match status" value="1"/>
</dbReference>
<dbReference type="PROSITE" id="PS01180">
    <property type="entry name" value="CUB"/>
    <property type="match status" value="1"/>
</dbReference>
<evidence type="ECO:0000256" key="2">
    <source>
        <dbReference type="PROSITE-ProRule" id="PRU00059"/>
    </source>
</evidence>
<proteinExistence type="predicted"/>
<comment type="caution">
    <text evidence="2">Lacks conserved residue(s) required for the propagation of feature annotation.</text>
</comment>
<dbReference type="EMBL" id="CAXKWB010038427">
    <property type="protein sequence ID" value="CAL4151635.1"/>
    <property type="molecule type" value="Genomic_DNA"/>
</dbReference>
<feature type="non-terminal residue" evidence="4">
    <location>
        <position position="1"/>
    </location>
</feature>
<dbReference type="Pfam" id="PF00431">
    <property type="entry name" value="CUB"/>
    <property type="match status" value="1"/>
</dbReference>
<dbReference type="PANTHER" id="PTHR46908:SF8">
    <property type="entry name" value="C-TYPE LECTIN DOMAIN-CONTAINING PROTEIN"/>
    <property type="match status" value="1"/>
</dbReference>
<dbReference type="InterPro" id="IPR035914">
    <property type="entry name" value="Sperma_CUB_dom_sf"/>
</dbReference>
<evidence type="ECO:0000313" key="4">
    <source>
        <dbReference type="EMBL" id="CAL4151635.1"/>
    </source>
</evidence>
<gene>
    <name evidence="4" type="ORF">MNOR_LOCUS30809</name>
</gene>
<keyword evidence="1" id="KW-1015">Disulfide bond</keyword>
<organism evidence="4 5">
    <name type="scientific">Meganyctiphanes norvegica</name>
    <name type="common">Northern krill</name>
    <name type="synonym">Thysanopoda norvegica</name>
    <dbReference type="NCBI Taxonomy" id="48144"/>
    <lineage>
        <taxon>Eukaryota</taxon>
        <taxon>Metazoa</taxon>
        <taxon>Ecdysozoa</taxon>
        <taxon>Arthropoda</taxon>
        <taxon>Crustacea</taxon>
        <taxon>Multicrustacea</taxon>
        <taxon>Malacostraca</taxon>
        <taxon>Eumalacostraca</taxon>
        <taxon>Eucarida</taxon>
        <taxon>Euphausiacea</taxon>
        <taxon>Euphausiidae</taxon>
        <taxon>Meganyctiphanes</taxon>
    </lineage>
</organism>
<evidence type="ECO:0000313" key="5">
    <source>
        <dbReference type="Proteomes" id="UP001497623"/>
    </source>
</evidence>
<keyword evidence="5" id="KW-1185">Reference proteome</keyword>
<evidence type="ECO:0000256" key="1">
    <source>
        <dbReference type="ARBA" id="ARBA00023157"/>
    </source>
</evidence>
<evidence type="ECO:0000259" key="3">
    <source>
        <dbReference type="PROSITE" id="PS01180"/>
    </source>
</evidence>
<accession>A0AAV2S243</accession>
<dbReference type="AlphaFoldDB" id="A0AAV2S243"/>
<dbReference type="SMART" id="SM00042">
    <property type="entry name" value="CUB"/>
    <property type="match status" value="1"/>
</dbReference>
<reference evidence="4 5" key="1">
    <citation type="submission" date="2024-05" db="EMBL/GenBank/DDBJ databases">
        <authorList>
            <person name="Wallberg A."/>
        </authorList>
    </citation>
    <scope>NUCLEOTIDE SEQUENCE [LARGE SCALE GENOMIC DNA]</scope>
</reference>
<protein>
    <recommendedName>
        <fullName evidence="3">CUB domain-containing protein</fullName>
    </recommendedName>
</protein>
<name>A0AAV2S243_MEGNR</name>
<dbReference type="Gene3D" id="2.60.120.290">
    <property type="entry name" value="Spermadhesin, CUB domain"/>
    <property type="match status" value="1"/>
</dbReference>
<dbReference type="CDD" id="cd00041">
    <property type="entry name" value="CUB"/>
    <property type="match status" value="1"/>
</dbReference>